<evidence type="ECO:0000259" key="2">
    <source>
        <dbReference type="PROSITE" id="PS50883"/>
    </source>
</evidence>
<feature type="transmembrane region" description="Helical" evidence="1">
    <location>
        <begin position="66"/>
        <end position="92"/>
    </location>
</feature>
<dbReference type="InterPro" id="IPR001633">
    <property type="entry name" value="EAL_dom"/>
</dbReference>
<dbReference type="eggNOG" id="COG5001">
    <property type="taxonomic scope" value="Bacteria"/>
</dbReference>
<dbReference type="InterPro" id="IPR035919">
    <property type="entry name" value="EAL_sf"/>
</dbReference>
<dbReference type="InterPro" id="IPR050706">
    <property type="entry name" value="Cyclic-di-GMP_PDE-like"/>
</dbReference>
<gene>
    <name evidence="4" type="ORF">CP373A1_09315</name>
</gene>
<dbReference type="SUPFAM" id="SSF141868">
    <property type="entry name" value="EAL domain-like"/>
    <property type="match status" value="1"/>
</dbReference>
<dbReference type="RefSeq" id="WP_065254526.1">
    <property type="nucleotide sequence ID" value="NZ_CABJAZ010000001.1"/>
</dbReference>
<dbReference type="Pfam" id="PF00990">
    <property type="entry name" value="GGDEF"/>
    <property type="match status" value="1"/>
</dbReference>
<dbReference type="GO" id="GO:0071111">
    <property type="term" value="F:cyclic-guanylate-specific phosphodiesterase activity"/>
    <property type="evidence" value="ECO:0007669"/>
    <property type="project" value="InterPro"/>
</dbReference>
<dbReference type="SMART" id="SM00267">
    <property type="entry name" value="GGDEF"/>
    <property type="match status" value="1"/>
</dbReference>
<evidence type="ECO:0000256" key="1">
    <source>
        <dbReference type="SAM" id="Phobius"/>
    </source>
</evidence>
<feature type="transmembrane region" description="Helical" evidence="1">
    <location>
        <begin position="98"/>
        <end position="121"/>
    </location>
</feature>
<dbReference type="PANTHER" id="PTHR33121:SF71">
    <property type="entry name" value="OXYGEN SENSOR PROTEIN DOSP"/>
    <property type="match status" value="1"/>
</dbReference>
<keyword evidence="5" id="KW-1185">Reference proteome</keyword>
<comment type="caution">
    <text evidence="4">The sequence shown here is derived from an EMBL/GenBank/DDBJ whole genome shotgun (WGS) entry which is preliminary data.</text>
</comment>
<feature type="domain" description="EAL" evidence="2">
    <location>
        <begin position="605"/>
        <end position="857"/>
    </location>
</feature>
<feature type="transmembrane region" description="Helical" evidence="1">
    <location>
        <begin position="351"/>
        <end position="371"/>
    </location>
</feature>
<dbReference type="PROSITE" id="PS50883">
    <property type="entry name" value="EAL"/>
    <property type="match status" value="1"/>
</dbReference>
<dbReference type="PANTHER" id="PTHR33121">
    <property type="entry name" value="CYCLIC DI-GMP PHOSPHODIESTERASE PDEF"/>
    <property type="match status" value="1"/>
</dbReference>
<dbReference type="Pfam" id="PF00563">
    <property type="entry name" value="EAL"/>
    <property type="match status" value="1"/>
</dbReference>
<reference evidence="4 5" key="1">
    <citation type="submission" date="2016-06" db="EMBL/GenBank/DDBJ databases">
        <authorList>
            <person name="Kjaerup R.B."/>
            <person name="Dalgaard T.S."/>
            <person name="Juul-Madsen H.R."/>
        </authorList>
    </citation>
    <scope>NUCLEOTIDE SEQUENCE [LARGE SCALE GENOMIC DNA]</scope>
    <source>
        <strain evidence="4 5">373-A1</strain>
    </source>
</reference>
<proteinExistence type="predicted"/>
<evidence type="ECO:0000313" key="4">
    <source>
        <dbReference type="EMBL" id="OBY10697.1"/>
    </source>
</evidence>
<dbReference type="CDD" id="cd01949">
    <property type="entry name" value="GGDEF"/>
    <property type="match status" value="1"/>
</dbReference>
<accession>A0A1B8RPE8</accession>
<dbReference type="PROSITE" id="PS50887">
    <property type="entry name" value="GGDEF"/>
    <property type="match status" value="1"/>
</dbReference>
<dbReference type="InterPro" id="IPR029787">
    <property type="entry name" value="Nucleotide_cyclase"/>
</dbReference>
<name>A0A1B8RPE8_9CLOT</name>
<evidence type="ECO:0000313" key="5">
    <source>
        <dbReference type="Proteomes" id="UP000092714"/>
    </source>
</evidence>
<keyword evidence="1" id="KW-0472">Membrane</keyword>
<dbReference type="EMBL" id="MAPZ01000019">
    <property type="protein sequence ID" value="OBY10697.1"/>
    <property type="molecule type" value="Genomic_DNA"/>
</dbReference>
<protein>
    <submittedName>
        <fullName evidence="4">Uncharacterized protein</fullName>
    </submittedName>
</protein>
<feature type="transmembrane region" description="Helical" evidence="1">
    <location>
        <begin position="174"/>
        <end position="193"/>
    </location>
</feature>
<dbReference type="Gene3D" id="3.30.70.270">
    <property type="match status" value="1"/>
</dbReference>
<keyword evidence="1" id="KW-0812">Transmembrane</keyword>
<dbReference type="Proteomes" id="UP000092714">
    <property type="component" value="Unassembled WGS sequence"/>
</dbReference>
<dbReference type="SMART" id="SM00052">
    <property type="entry name" value="EAL"/>
    <property type="match status" value="1"/>
</dbReference>
<dbReference type="PROSITE" id="PS51257">
    <property type="entry name" value="PROKAR_LIPOPROTEIN"/>
    <property type="match status" value="1"/>
</dbReference>
<feature type="domain" description="GGDEF" evidence="3">
    <location>
        <begin position="463"/>
        <end position="596"/>
    </location>
</feature>
<dbReference type="InterPro" id="IPR043128">
    <property type="entry name" value="Rev_trsase/Diguanyl_cyclase"/>
</dbReference>
<dbReference type="NCBIfam" id="TIGR00254">
    <property type="entry name" value="GGDEF"/>
    <property type="match status" value="1"/>
</dbReference>
<sequence>MGNTKEKKIKEISIFIILILLGCLLKISKIELFFGIIIEFASIFLLLILFIFGFKKAVIGAITISIFDLLFNGNIVNVFISFCEVLFIIYFIKKNKNVKVIIIDFFFWISIIILSIILIFLGEKYDGFIEYNYFPILILSVNSMFNTLIAEVIYEYVIKDFIYREKFKTEFKGMIFHILSGAILVPFIINIFIDMVNSYDYISNTALTSAKEVYDSVFDEIDDWDEKKIYNLKLLGVIELGYLGDVIQKSCNYKEHNVHIKDKKGNIIIDFINSNKYIENYDEYDRKKMSDYFWELLPKRYISMDYNKRWADGYFVYESEIGNLGLYLMVEVPIIIYKDRIIKEYIGQFKFLVLFSIFILLIGKLLISIVINDFNKINNNATNFLKMIDSKEVIMWPSSSIMEIDLLTDNIKNMVNSLRFSFIKLKESQDKLYRQAYYDSLTNLPNRLFFKKYLKDEIKDCENRICVMFMDLNRFKTINDTMGHDIGDKLLVLVAERLKSLQDEKHHIFRLGGDEFVIVSKVNSIEEIKNDGIRAVEIFKEKFILEDKFSVKITGSIGASIYPQDGTDIDKIIKYADIAMYESKCNGGNSLYLFNDTLKKEFYEKATIEKEVKNAIENSELYLEYQPQVSAKDGKIRGVEALLRWKNDRLGIVPPDKFIPIAEESEVILEIDKWVISEVCKVIRMLQDEGYNNITISANVSAKHFVNDDILDLVLGCINKNNIDPKLLKIEITESTLVKNVSTVKRILERFKEIGIRTSMDDFGKGYSSLNILTSLPIDEVKIDMELIKNILNNNKKRKIVNLILELAHDLNLSVVAEGIEVKEEKLFLEKMGCDYFQGYYFSKPIALDKVKELLDK</sequence>
<dbReference type="Gene3D" id="3.20.20.450">
    <property type="entry name" value="EAL domain"/>
    <property type="match status" value="1"/>
</dbReference>
<dbReference type="InterPro" id="IPR000160">
    <property type="entry name" value="GGDEF_dom"/>
</dbReference>
<evidence type="ECO:0000259" key="3">
    <source>
        <dbReference type="PROSITE" id="PS50887"/>
    </source>
</evidence>
<dbReference type="SUPFAM" id="SSF55073">
    <property type="entry name" value="Nucleotide cyclase"/>
    <property type="match status" value="1"/>
</dbReference>
<dbReference type="CDD" id="cd01948">
    <property type="entry name" value="EAL"/>
    <property type="match status" value="1"/>
</dbReference>
<keyword evidence="1" id="KW-1133">Transmembrane helix</keyword>
<feature type="transmembrane region" description="Helical" evidence="1">
    <location>
        <begin position="34"/>
        <end position="54"/>
    </location>
</feature>
<dbReference type="AlphaFoldDB" id="A0A1B8RPE8"/>
<feature type="transmembrane region" description="Helical" evidence="1">
    <location>
        <begin position="133"/>
        <end position="154"/>
    </location>
</feature>
<dbReference type="OrthoDB" id="9762141at2"/>
<organism evidence="4 5">
    <name type="scientific">Clostridium paraputrificum</name>
    <dbReference type="NCBI Taxonomy" id="29363"/>
    <lineage>
        <taxon>Bacteria</taxon>
        <taxon>Bacillati</taxon>
        <taxon>Bacillota</taxon>
        <taxon>Clostridia</taxon>
        <taxon>Eubacteriales</taxon>
        <taxon>Clostridiaceae</taxon>
        <taxon>Clostridium</taxon>
    </lineage>
</organism>